<sequence length="305" mass="33391">MKKSIDLLLRKLEEKHISKHIVCPSASFAIKDLTESVENAVEIIDERSAGYIATGMCEEMDEPIVVWCADNDAYRNLTSALTEAYYRKLPILVIAVACVSIINQSINPYDTIRYYANNSTVGSKGVEADVETAIDYLFADVKGPVFLSLGSNSVNTNSTLIEEPVNMIDATAITAVIPSDTCLHLGYNIACECGHFIESISRKGHCTKDGNLSMLIGSSVVAKDQLHIGIFTSDEVAYDLNMLGNRHVGNNLIVFSVMSGGQSSAINNFANRMAWECRRVAISEMESLKGCLVTSEKPQYIEVEL</sequence>
<dbReference type="InterPro" id="IPR029061">
    <property type="entry name" value="THDP-binding"/>
</dbReference>
<dbReference type="RefSeq" id="WP_167965277.1">
    <property type="nucleotide sequence ID" value="NZ_CP050831.1"/>
</dbReference>
<evidence type="ECO:0000313" key="1">
    <source>
        <dbReference type="EMBL" id="QIU96112.1"/>
    </source>
</evidence>
<dbReference type="Proteomes" id="UP000501780">
    <property type="component" value="Chromosome"/>
</dbReference>
<evidence type="ECO:0000313" key="2">
    <source>
        <dbReference type="Proteomes" id="UP000501780"/>
    </source>
</evidence>
<accession>A0A6H0KRX6</accession>
<dbReference type="Gene3D" id="3.40.50.970">
    <property type="match status" value="1"/>
</dbReference>
<dbReference type="AlphaFoldDB" id="A0A6H0KRX6"/>
<gene>
    <name evidence="1" type="ORF">BacF7301_19010</name>
</gene>
<dbReference type="EMBL" id="CP050831">
    <property type="protein sequence ID" value="QIU96112.1"/>
    <property type="molecule type" value="Genomic_DNA"/>
</dbReference>
<proteinExistence type="predicted"/>
<reference evidence="1 2" key="1">
    <citation type="submission" date="2020-03" db="EMBL/GenBank/DDBJ databases">
        <title>Genomic analysis of Bacteroides faecium CBA7301.</title>
        <authorList>
            <person name="Kim J."/>
            <person name="Roh S.W."/>
        </authorList>
    </citation>
    <scope>NUCLEOTIDE SEQUENCE [LARGE SCALE GENOMIC DNA]</scope>
    <source>
        <strain evidence="1 2">CBA7301</strain>
    </source>
</reference>
<name>A0A6H0KRX6_9BACE</name>
<evidence type="ECO:0008006" key="3">
    <source>
        <dbReference type="Google" id="ProtNLM"/>
    </source>
</evidence>
<organism evidence="1 2">
    <name type="scientific">Bacteroides faecium</name>
    <dbReference type="NCBI Taxonomy" id="2715212"/>
    <lineage>
        <taxon>Bacteria</taxon>
        <taxon>Pseudomonadati</taxon>
        <taxon>Bacteroidota</taxon>
        <taxon>Bacteroidia</taxon>
        <taxon>Bacteroidales</taxon>
        <taxon>Bacteroidaceae</taxon>
        <taxon>Bacteroides</taxon>
    </lineage>
</organism>
<protein>
    <recommendedName>
        <fullName evidence="3">Thiamine pyrophosphate enzyme N-terminal TPP-binding domain-containing protein</fullName>
    </recommendedName>
</protein>
<dbReference type="SUPFAM" id="SSF52518">
    <property type="entry name" value="Thiamin diphosphate-binding fold (THDP-binding)"/>
    <property type="match status" value="1"/>
</dbReference>
<keyword evidence="2" id="KW-1185">Reference proteome</keyword>
<dbReference type="KEGG" id="bfc:BacF7301_19010"/>